<protein>
    <submittedName>
        <fullName evidence="1">Uncharacterized protein</fullName>
    </submittedName>
</protein>
<dbReference type="AlphaFoldDB" id="A0AAV2LXL6"/>
<name>A0AAV2LXL6_KNICA</name>
<sequence>METRGWTAPAPLQLWNRSQQHHSGYTGVLQPLTRPGKSEAPESLLAQSSFYSHISKRPCAKTLLGEGAASWRSELRTLGSHHFLSLCLHPPPTAEICPKHYVQTEMSPSPILLFGVKSNVTVSQQDVTGTETKRCNSTPELFLQVGVWGDEGEVRGRRGTGL</sequence>
<accession>A0AAV2LXL6</accession>
<gene>
    <name evidence="1" type="ORF">KC01_LOCUS33091</name>
</gene>
<evidence type="ECO:0000313" key="2">
    <source>
        <dbReference type="Proteomes" id="UP001497482"/>
    </source>
</evidence>
<dbReference type="EMBL" id="OZ035827">
    <property type="protein sequence ID" value="CAL1605774.1"/>
    <property type="molecule type" value="Genomic_DNA"/>
</dbReference>
<organism evidence="1 2">
    <name type="scientific">Knipowitschia caucasica</name>
    <name type="common">Caucasian dwarf goby</name>
    <name type="synonym">Pomatoschistus caucasicus</name>
    <dbReference type="NCBI Taxonomy" id="637954"/>
    <lineage>
        <taxon>Eukaryota</taxon>
        <taxon>Metazoa</taxon>
        <taxon>Chordata</taxon>
        <taxon>Craniata</taxon>
        <taxon>Vertebrata</taxon>
        <taxon>Euteleostomi</taxon>
        <taxon>Actinopterygii</taxon>
        <taxon>Neopterygii</taxon>
        <taxon>Teleostei</taxon>
        <taxon>Neoteleostei</taxon>
        <taxon>Acanthomorphata</taxon>
        <taxon>Gobiaria</taxon>
        <taxon>Gobiiformes</taxon>
        <taxon>Gobioidei</taxon>
        <taxon>Gobiidae</taxon>
        <taxon>Gobiinae</taxon>
        <taxon>Knipowitschia</taxon>
    </lineage>
</organism>
<reference evidence="1 2" key="1">
    <citation type="submission" date="2024-04" db="EMBL/GenBank/DDBJ databases">
        <authorList>
            <person name="Waldvogel A.-M."/>
            <person name="Schoenle A."/>
        </authorList>
    </citation>
    <scope>NUCLEOTIDE SEQUENCE [LARGE SCALE GENOMIC DNA]</scope>
</reference>
<proteinExistence type="predicted"/>
<evidence type="ECO:0000313" key="1">
    <source>
        <dbReference type="EMBL" id="CAL1605774.1"/>
    </source>
</evidence>
<dbReference type="Proteomes" id="UP001497482">
    <property type="component" value="Chromosome 5"/>
</dbReference>
<keyword evidence="2" id="KW-1185">Reference proteome</keyword>